<evidence type="ECO:0000256" key="1">
    <source>
        <dbReference type="ARBA" id="ARBA00004442"/>
    </source>
</evidence>
<dbReference type="InterPro" id="IPR037066">
    <property type="entry name" value="Plug_dom_sf"/>
</dbReference>
<evidence type="ECO:0000259" key="5">
    <source>
        <dbReference type="Pfam" id="PF00593"/>
    </source>
</evidence>
<dbReference type="Pfam" id="PF13620">
    <property type="entry name" value="CarboxypepD_reg"/>
    <property type="match status" value="1"/>
</dbReference>
<dbReference type="Pfam" id="PF07715">
    <property type="entry name" value="Plug"/>
    <property type="match status" value="1"/>
</dbReference>
<dbReference type="InterPro" id="IPR012910">
    <property type="entry name" value="Plug_dom"/>
</dbReference>
<feature type="domain" description="TonB-dependent receptor plug" evidence="6">
    <location>
        <begin position="245"/>
        <end position="334"/>
    </location>
</feature>
<evidence type="ECO:0000313" key="7">
    <source>
        <dbReference type="EMBL" id="SEG13702.1"/>
    </source>
</evidence>
<keyword evidence="2 4" id="KW-0472">Membrane</keyword>
<feature type="domain" description="TonB-dependent receptor-like beta-barrel" evidence="5">
    <location>
        <begin position="656"/>
        <end position="1058"/>
    </location>
</feature>
<dbReference type="OrthoDB" id="9768470at2"/>
<dbReference type="InterPro" id="IPR008969">
    <property type="entry name" value="CarboxyPept-like_regulatory"/>
</dbReference>
<evidence type="ECO:0000256" key="2">
    <source>
        <dbReference type="ARBA" id="ARBA00023136"/>
    </source>
</evidence>
<keyword evidence="3" id="KW-0998">Cell outer membrane</keyword>
<keyword evidence="4" id="KW-0798">TonB box</keyword>
<comment type="subcellular location">
    <subcellularLocation>
        <location evidence="1 4">Cell outer membrane</location>
    </subcellularLocation>
</comment>
<dbReference type="RefSeq" id="WP_103905998.1">
    <property type="nucleotide sequence ID" value="NZ_CP049246.1"/>
</dbReference>
<dbReference type="Gene3D" id="2.170.130.10">
    <property type="entry name" value="TonB-dependent receptor, plug domain"/>
    <property type="match status" value="1"/>
</dbReference>
<dbReference type="SUPFAM" id="SSF49464">
    <property type="entry name" value="Carboxypeptidase regulatory domain-like"/>
    <property type="match status" value="1"/>
</dbReference>
<dbReference type="Gene3D" id="2.60.40.1120">
    <property type="entry name" value="Carboxypeptidase-like, regulatory domain"/>
    <property type="match status" value="1"/>
</dbReference>
<reference evidence="8" key="1">
    <citation type="submission" date="2016-10" db="EMBL/GenBank/DDBJ databases">
        <authorList>
            <person name="Varghese N."/>
            <person name="Submissions S."/>
        </authorList>
    </citation>
    <scope>NUCLEOTIDE SEQUENCE [LARGE SCALE GENOMIC DNA]</scope>
    <source>
        <strain evidence="8">DSM 22361</strain>
    </source>
</reference>
<dbReference type="GO" id="GO:0009279">
    <property type="term" value="C:cell outer membrane"/>
    <property type="evidence" value="ECO:0007669"/>
    <property type="project" value="UniProtKB-SubCell"/>
</dbReference>
<keyword evidence="7" id="KW-0675">Receptor</keyword>
<dbReference type="AlphaFoldDB" id="A0A1H5XPS7"/>
<keyword evidence="8" id="KW-1185">Reference proteome</keyword>
<protein>
    <submittedName>
        <fullName evidence="7">TonB-dependent Receptor Plug Domain</fullName>
    </submittedName>
</protein>
<evidence type="ECO:0000256" key="3">
    <source>
        <dbReference type="ARBA" id="ARBA00023237"/>
    </source>
</evidence>
<dbReference type="Gene3D" id="2.40.170.20">
    <property type="entry name" value="TonB-dependent receptor, beta-barrel domain"/>
    <property type="match status" value="1"/>
</dbReference>
<evidence type="ECO:0000259" key="6">
    <source>
        <dbReference type="Pfam" id="PF07715"/>
    </source>
</evidence>
<dbReference type="InterPro" id="IPR036942">
    <property type="entry name" value="Beta-barrel_TonB_sf"/>
</dbReference>
<evidence type="ECO:0000313" key="8">
    <source>
        <dbReference type="Proteomes" id="UP000236731"/>
    </source>
</evidence>
<organism evidence="7 8">
    <name type="scientific">Sphingobacterium lactis</name>
    <dbReference type="NCBI Taxonomy" id="797291"/>
    <lineage>
        <taxon>Bacteria</taxon>
        <taxon>Pseudomonadati</taxon>
        <taxon>Bacteroidota</taxon>
        <taxon>Sphingobacteriia</taxon>
        <taxon>Sphingobacteriales</taxon>
        <taxon>Sphingobacteriaceae</taxon>
        <taxon>Sphingobacterium</taxon>
    </lineage>
</organism>
<comment type="similarity">
    <text evidence="4">Belongs to the TonB-dependent receptor family.</text>
</comment>
<accession>A0A1H5XPS7</accession>
<dbReference type="PANTHER" id="PTHR40980">
    <property type="entry name" value="PLUG DOMAIN-CONTAINING PROTEIN"/>
    <property type="match status" value="1"/>
</dbReference>
<dbReference type="SUPFAM" id="SSF56935">
    <property type="entry name" value="Porins"/>
    <property type="match status" value="1"/>
</dbReference>
<dbReference type="EMBL" id="FNUT01000005">
    <property type="protein sequence ID" value="SEG13702.1"/>
    <property type="molecule type" value="Genomic_DNA"/>
</dbReference>
<evidence type="ECO:0000256" key="4">
    <source>
        <dbReference type="RuleBase" id="RU003357"/>
    </source>
</evidence>
<sequence>MQFYVLILTGILKNTVQNLFKPSIMYVLLLLASSTLYAQAYSKLGSPVNIVRTKVNAASLFGELNKQTGYEFYYGTSIGQVIVEDIRYEKKTLGEVLAALDRKGFDFTVKGKNVAVKYAKPREQKQASVKTAVAARQQPGRIGGKIIDDRGEVLIGATVKIIQNNQAMQSSVDGSYSLTLMPGSYTVEVSYLAYQTKRVTQVEVKSGQLTSLNIVMNPKTSALEQVVVTGSFKKESTAGLYVQQKNAASVTDGISSEQIARTPDNNLGQVLKRVSGVTTVNNKYVVVRGLSDRYNQAMIDGVTLPSTNMNRRNFSFDVIPQELVSNVVVNKTATPDMPAEFSGGQVSVNTMDIPAENFTMISIGSGLNTQSTGKDFLMLGERVGGDYFALNNSKRKEPEGLQSWYWRTGVNTPPLGPNGDYPANMPQDLELIPGSGVAYTSFDAIAQSKRIDPNGLIVSRYKAVPFQNGRFALGRVYDLNNELRFGFSGGAIYRNQQSIVKFNNVRGAYAETTVNYMDSTENGPGLSYRFNSTIGAALNLGLQGRTFKVALKNMYSRILDDNFNEAIRIAYGTSNPIKFREQFQDPQVTWVLQHKLEGENLLGQGGIKMGYTLGLTRIGQQVQDQRRLKYMLSASIGGVDYFQRPNIYTPAELGDNYDYRMWTDVKETDYNWGVFFTKDFMLGTSIKNTAKIGYSGWDKHRTLRITKVIPYTSFSDNNNPIEGRYADLLSADRVGAGRGQAYYWAEDINGPTFDGTMRTHAPYIMLDQRFFEKLRLVYGVRAEHYNLANRQEEYIKRNFGEIDDNWAEFSTTGEKDWRLLPSVNLTYSLTSKMNLRAAYSKTAIRPDFRETAYFGFYDYELDANISGRQLVSTIVDNFDLRFEFYPTAGEIISVSGFYKKMKDPIELVFAQDGYYRFQNQYAAKNYGVEIEIRKSLGFIADKPWLHNLTLFGNGTILKSMVEAQTQPLPGDNFEQKREPNLDRPLYGQAPWIVNAGMAYQDAIFGVTATYNRSGPRSNTINLAPMLIEYENGRNMLDIQLSARVWKRKAEIKFNARNLLDEYSIFYRNTDAYESIKSESGQHIGWKLKANHSTAYEPEKGDRAIYRAKTGKNMTLSFTYNF</sequence>
<gene>
    <name evidence="7" type="ORF">SAMN05421877_10576</name>
</gene>
<dbReference type="Pfam" id="PF00593">
    <property type="entry name" value="TonB_dep_Rec_b-barrel"/>
    <property type="match status" value="1"/>
</dbReference>
<dbReference type="InterPro" id="IPR000531">
    <property type="entry name" value="Beta-barrel_TonB"/>
</dbReference>
<name>A0A1H5XPS7_9SPHI</name>
<dbReference type="PANTHER" id="PTHR40980:SF4">
    <property type="entry name" value="TONB-DEPENDENT RECEPTOR-LIKE BETA-BARREL DOMAIN-CONTAINING PROTEIN"/>
    <property type="match status" value="1"/>
</dbReference>
<dbReference type="Proteomes" id="UP000236731">
    <property type="component" value="Unassembled WGS sequence"/>
</dbReference>
<proteinExistence type="inferred from homology"/>